<keyword evidence="3" id="KW-1185">Reference proteome</keyword>
<dbReference type="EMBL" id="CH991566">
    <property type="protein sequence ID" value="EDQ86439.1"/>
    <property type="molecule type" value="Genomic_DNA"/>
</dbReference>
<evidence type="ECO:0000313" key="2">
    <source>
        <dbReference type="EMBL" id="EDQ86439.1"/>
    </source>
</evidence>
<dbReference type="OMA" id="VDWITNS"/>
<reference evidence="2 3" key="1">
    <citation type="journal article" date="2008" name="Nature">
        <title>The genome of the choanoflagellate Monosiga brevicollis and the origin of metazoans.</title>
        <authorList>
            <consortium name="JGI Sequencing"/>
            <person name="King N."/>
            <person name="Westbrook M.J."/>
            <person name="Young S.L."/>
            <person name="Kuo A."/>
            <person name="Abedin M."/>
            <person name="Chapman J."/>
            <person name="Fairclough S."/>
            <person name="Hellsten U."/>
            <person name="Isogai Y."/>
            <person name="Letunic I."/>
            <person name="Marr M."/>
            <person name="Pincus D."/>
            <person name="Putnam N."/>
            <person name="Rokas A."/>
            <person name="Wright K.J."/>
            <person name="Zuzow R."/>
            <person name="Dirks W."/>
            <person name="Good M."/>
            <person name="Goodstein D."/>
            <person name="Lemons D."/>
            <person name="Li W."/>
            <person name="Lyons J.B."/>
            <person name="Morris A."/>
            <person name="Nichols S."/>
            <person name="Richter D.J."/>
            <person name="Salamov A."/>
            <person name="Bork P."/>
            <person name="Lim W.A."/>
            <person name="Manning G."/>
            <person name="Miller W.T."/>
            <person name="McGinnis W."/>
            <person name="Shapiro H."/>
            <person name="Tjian R."/>
            <person name="Grigoriev I.V."/>
            <person name="Rokhsar D."/>
        </authorList>
    </citation>
    <scope>NUCLEOTIDE SEQUENCE [LARGE SCALE GENOMIC DNA]</scope>
    <source>
        <strain evidence="3">MX1 / ATCC 50154</strain>
    </source>
</reference>
<dbReference type="AlphaFoldDB" id="A9V7U8"/>
<gene>
    <name evidence="2" type="ORF">MONBRDRAFT_33838</name>
</gene>
<evidence type="ECO:0000313" key="3">
    <source>
        <dbReference type="Proteomes" id="UP000001357"/>
    </source>
</evidence>
<dbReference type="Proteomes" id="UP000001357">
    <property type="component" value="Unassembled WGS sequence"/>
</dbReference>
<dbReference type="InterPro" id="IPR036322">
    <property type="entry name" value="WD40_repeat_dom_sf"/>
</dbReference>
<dbReference type="eggNOG" id="KOG2377">
    <property type="taxonomic scope" value="Eukaryota"/>
</dbReference>
<dbReference type="Pfam" id="PF07035">
    <property type="entry name" value="RMC1_C"/>
    <property type="match status" value="1"/>
</dbReference>
<dbReference type="InParanoid" id="A9V7U8"/>
<dbReference type="GO" id="GO:0010506">
    <property type="term" value="P:regulation of autophagy"/>
    <property type="evidence" value="ECO:0000318"/>
    <property type="project" value="GO_Central"/>
</dbReference>
<dbReference type="PANTHER" id="PTHR12897:SF4">
    <property type="entry name" value="REGULATOR OF MON1-CCZ1 COMPLEX"/>
    <property type="match status" value="1"/>
</dbReference>
<dbReference type="PANTHER" id="PTHR12897">
    <property type="entry name" value="COLON CANCER-ASSOCIATED PROTEIN MIC1"/>
    <property type="match status" value="1"/>
</dbReference>
<accession>A9V7U8</accession>
<dbReference type="FunCoup" id="A9V7U8">
    <property type="interactions" value="838"/>
</dbReference>
<dbReference type="GO" id="GO:0035658">
    <property type="term" value="C:Mon1-Ccz1 complex"/>
    <property type="evidence" value="ECO:0000318"/>
    <property type="project" value="GO_Central"/>
</dbReference>
<dbReference type="GO" id="GO:0031902">
    <property type="term" value="C:late endosome membrane"/>
    <property type="evidence" value="ECO:0000318"/>
    <property type="project" value="GO_Central"/>
</dbReference>
<dbReference type="SUPFAM" id="SSF50978">
    <property type="entry name" value="WD40 repeat-like"/>
    <property type="match status" value="1"/>
</dbReference>
<dbReference type="GeneID" id="5894044"/>
<organism evidence="2 3">
    <name type="scientific">Monosiga brevicollis</name>
    <name type="common">Choanoflagellate</name>
    <dbReference type="NCBI Taxonomy" id="81824"/>
    <lineage>
        <taxon>Eukaryota</taxon>
        <taxon>Choanoflagellata</taxon>
        <taxon>Craspedida</taxon>
        <taxon>Salpingoecidae</taxon>
        <taxon>Monosiga</taxon>
    </lineage>
</organism>
<dbReference type="InterPro" id="IPR009755">
    <property type="entry name" value="RMC1_C"/>
</dbReference>
<evidence type="ECO:0000259" key="1">
    <source>
        <dbReference type="Pfam" id="PF07035"/>
    </source>
</evidence>
<proteinExistence type="predicted"/>
<name>A9V7U8_MONBE</name>
<protein>
    <recommendedName>
        <fullName evidence="1">Mic1 domain-containing protein</fullName>
    </recommendedName>
</protein>
<dbReference type="InterPro" id="IPR040371">
    <property type="entry name" value="RMC1"/>
</dbReference>
<feature type="domain" description="Mic1" evidence="1">
    <location>
        <begin position="442"/>
        <end position="673"/>
    </location>
</feature>
<sequence length="696" mass="79041">MAAGTGAIVELGRDVLRFRPLNGASPGLNIVFDDILNHIFVVHEDGRTVDVLSQAKPEPRQWILPEHGEPVRSLRFSLDGNVLAYYYEPRTLNFLTIERQSFQATIKVCSRHSDQGEFTNTLATSPTSVFIRCKSKLTSFDLKQPPLQIHTPMLITARVCSRLMCRVLRPTRQNKLAEIKYFYWTGPDDVVVVTNLSIELYRIQKLLEHSCSQARSTHQVNVKRRSTKLVKAVNTSVSWCIYSRGGITKIPRFEVAPSASPEPRQTGFTTRDVCICKLYNRLYLAVVRNNSKSHAGPKSEVTLYLITKEGVAKAHSLHLDVNGRLLMSAVDNLLLVHHATTETTFAFDIACKVTTSRAAVGSGSTEWFTHRPVFQCKIPPTVLDDNGSDRILPAYGESLLCFQPAILIDARAGCLWSLELYANRAPAVIQDFTTLFDVLSRRTGAAPVMIELLSEVALAQTPMALRHLTYAFDCISNILAKANRPNQKRFNYQTLRQIDVCHKVFLLLQANEEMSRRFLIRAVTEYIRSLSLAEVPVEHLIYEMLINMLVSGKQFYQLHQFFQYHVFDDSEPMACFLLSLQMQYPPAYQLAMDMFKRIESDPVKICDILLTCGFVLPALRYIKSFGRDIVGRVPAKRFLEAALASNDDMLFYNVYNFFIMRNVTLRNKSAFLPDEDCDKFVRLFDTKFGRAGNRNN</sequence>
<dbReference type="RefSeq" id="XP_001748829.1">
    <property type="nucleotide sequence ID" value="XM_001748777.1"/>
</dbReference>
<dbReference type="KEGG" id="mbr:MONBRDRAFT_33838"/>